<evidence type="ECO:0000256" key="1">
    <source>
        <dbReference type="ARBA" id="ARBA00022553"/>
    </source>
</evidence>
<proteinExistence type="predicted"/>
<comment type="caution">
    <text evidence="10">The sequence shown here is derived from an EMBL/GenBank/DDBJ whole genome shotgun (WGS) entry which is preliminary data.</text>
</comment>
<keyword evidence="4 7" id="KW-0238">DNA-binding</keyword>
<dbReference type="PROSITE" id="PS50110">
    <property type="entry name" value="RESPONSE_REGULATORY"/>
    <property type="match status" value="1"/>
</dbReference>
<evidence type="ECO:0000256" key="6">
    <source>
        <dbReference type="PROSITE-ProRule" id="PRU00169"/>
    </source>
</evidence>
<dbReference type="GO" id="GO:0032993">
    <property type="term" value="C:protein-DNA complex"/>
    <property type="evidence" value="ECO:0007669"/>
    <property type="project" value="TreeGrafter"/>
</dbReference>
<dbReference type="CDD" id="cd17574">
    <property type="entry name" value="REC_OmpR"/>
    <property type="match status" value="1"/>
</dbReference>
<gene>
    <name evidence="10" type="primary">regX3_2</name>
    <name evidence="10" type="ORF">AW11_03155</name>
</gene>
<dbReference type="SMART" id="SM00448">
    <property type="entry name" value="REC"/>
    <property type="match status" value="1"/>
</dbReference>
<dbReference type="InterPro" id="IPR011006">
    <property type="entry name" value="CheY-like_superfamily"/>
</dbReference>
<keyword evidence="5" id="KW-0804">Transcription</keyword>
<reference evidence="10" key="1">
    <citation type="submission" date="2014-02" db="EMBL/GenBank/DDBJ databases">
        <title>Expanding our view of genomic diversity in Candidatus Accumulibacter clades.</title>
        <authorList>
            <person name="Skennerton C.T."/>
            <person name="Barr J.J."/>
            <person name="Slater F.R."/>
            <person name="Bond P.L."/>
            <person name="Tyson G.W."/>
        </authorList>
    </citation>
    <scope>NUCLEOTIDE SEQUENCE [LARGE SCALE GENOMIC DNA]</scope>
</reference>
<dbReference type="GO" id="GO:0006355">
    <property type="term" value="P:regulation of DNA-templated transcription"/>
    <property type="evidence" value="ECO:0007669"/>
    <property type="project" value="InterPro"/>
</dbReference>
<dbReference type="Pfam" id="PF00486">
    <property type="entry name" value="Trans_reg_C"/>
    <property type="match status" value="1"/>
</dbReference>
<dbReference type="InterPro" id="IPR001867">
    <property type="entry name" value="OmpR/PhoB-type_DNA-bd"/>
</dbReference>
<sequence length="232" mass="25980">MRIAYLEDEPDVAATVSTWLREAGHEVECFSSGVACARAVESSRFDVCLLDWMVPDLSGLEVLARLQIKLRHATPPVVFSTGRDSEEDVVGVLTAGADDYIVKPLSRPLLLARLQAVTRRQQGVAGASLQQDFGRLTVDHGRRQLALDGRLIALTERETDLALYLFQNVGRALSRERLIQVVWSLTSDVDTRTVDVHISNLRRKLKLTPESGWRLVSIYGHGYRLERERNSS</sequence>
<dbReference type="Pfam" id="PF00072">
    <property type="entry name" value="Response_reg"/>
    <property type="match status" value="1"/>
</dbReference>
<protein>
    <submittedName>
        <fullName evidence="10">Sensory transduction protein regX3</fullName>
    </submittedName>
</protein>
<dbReference type="GO" id="GO:0000156">
    <property type="term" value="F:phosphorelay response regulator activity"/>
    <property type="evidence" value="ECO:0007669"/>
    <property type="project" value="TreeGrafter"/>
</dbReference>
<keyword evidence="11" id="KW-1185">Reference proteome</keyword>
<dbReference type="PANTHER" id="PTHR48111:SF1">
    <property type="entry name" value="TWO-COMPONENT RESPONSE REGULATOR ORR33"/>
    <property type="match status" value="1"/>
</dbReference>
<dbReference type="GO" id="GO:0000976">
    <property type="term" value="F:transcription cis-regulatory region binding"/>
    <property type="evidence" value="ECO:0007669"/>
    <property type="project" value="TreeGrafter"/>
</dbReference>
<dbReference type="PANTHER" id="PTHR48111">
    <property type="entry name" value="REGULATOR OF RPOS"/>
    <property type="match status" value="1"/>
</dbReference>
<keyword evidence="3" id="KW-0805">Transcription regulation</keyword>
<name>A0A011PFK7_ACCRE</name>
<evidence type="ECO:0000313" key="10">
    <source>
        <dbReference type="EMBL" id="EXI86376.1"/>
    </source>
</evidence>
<dbReference type="SUPFAM" id="SSF52172">
    <property type="entry name" value="CheY-like"/>
    <property type="match status" value="1"/>
</dbReference>
<dbReference type="GO" id="GO:0005829">
    <property type="term" value="C:cytosol"/>
    <property type="evidence" value="ECO:0007669"/>
    <property type="project" value="TreeGrafter"/>
</dbReference>
<feature type="domain" description="OmpR/PhoB-type" evidence="9">
    <location>
        <begin position="126"/>
        <end position="227"/>
    </location>
</feature>
<feature type="modified residue" description="4-aspartylphosphate" evidence="6">
    <location>
        <position position="51"/>
    </location>
</feature>
<feature type="DNA-binding region" description="OmpR/PhoB-type" evidence="7">
    <location>
        <begin position="126"/>
        <end position="227"/>
    </location>
</feature>
<dbReference type="AlphaFoldDB" id="A0A011PFK7"/>
<keyword evidence="1 6" id="KW-0597">Phosphoprotein</keyword>
<evidence type="ECO:0000313" key="11">
    <source>
        <dbReference type="Proteomes" id="UP000022141"/>
    </source>
</evidence>
<evidence type="ECO:0000256" key="7">
    <source>
        <dbReference type="PROSITE-ProRule" id="PRU01091"/>
    </source>
</evidence>
<feature type="domain" description="Response regulatory" evidence="8">
    <location>
        <begin position="2"/>
        <end position="118"/>
    </location>
</feature>
<evidence type="ECO:0000259" key="8">
    <source>
        <dbReference type="PROSITE" id="PS50110"/>
    </source>
</evidence>
<evidence type="ECO:0000256" key="3">
    <source>
        <dbReference type="ARBA" id="ARBA00023015"/>
    </source>
</evidence>
<dbReference type="PATRIC" id="fig|1454004.3.peg.3254"/>
<dbReference type="Gene3D" id="3.40.50.2300">
    <property type="match status" value="1"/>
</dbReference>
<dbReference type="InterPro" id="IPR001789">
    <property type="entry name" value="Sig_transdc_resp-reg_receiver"/>
</dbReference>
<evidence type="ECO:0000259" key="9">
    <source>
        <dbReference type="PROSITE" id="PS51755"/>
    </source>
</evidence>
<dbReference type="SMART" id="SM00862">
    <property type="entry name" value="Trans_reg_C"/>
    <property type="match status" value="1"/>
</dbReference>
<dbReference type="Proteomes" id="UP000022141">
    <property type="component" value="Unassembled WGS sequence"/>
</dbReference>
<organism evidence="10 11">
    <name type="scientific">Accumulibacter regalis</name>
    <dbReference type="NCBI Taxonomy" id="522306"/>
    <lineage>
        <taxon>Bacteria</taxon>
        <taxon>Pseudomonadati</taxon>
        <taxon>Pseudomonadota</taxon>
        <taxon>Betaproteobacteria</taxon>
        <taxon>Candidatus Accumulibacter</taxon>
    </lineage>
</organism>
<dbReference type="STRING" id="1454004.AW11_03155"/>
<keyword evidence="2" id="KW-0902">Two-component regulatory system</keyword>
<dbReference type="eggNOG" id="COG0745">
    <property type="taxonomic scope" value="Bacteria"/>
</dbReference>
<dbReference type="Gene3D" id="1.10.10.10">
    <property type="entry name" value="Winged helix-like DNA-binding domain superfamily/Winged helix DNA-binding domain"/>
    <property type="match status" value="1"/>
</dbReference>
<evidence type="ECO:0000256" key="5">
    <source>
        <dbReference type="ARBA" id="ARBA00023163"/>
    </source>
</evidence>
<dbReference type="CDD" id="cd00383">
    <property type="entry name" value="trans_reg_C"/>
    <property type="match status" value="1"/>
</dbReference>
<evidence type="ECO:0000256" key="2">
    <source>
        <dbReference type="ARBA" id="ARBA00023012"/>
    </source>
</evidence>
<dbReference type="InterPro" id="IPR036388">
    <property type="entry name" value="WH-like_DNA-bd_sf"/>
</dbReference>
<dbReference type="InterPro" id="IPR039420">
    <property type="entry name" value="WalR-like"/>
</dbReference>
<evidence type="ECO:0000256" key="4">
    <source>
        <dbReference type="ARBA" id="ARBA00023125"/>
    </source>
</evidence>
<dbReference type="EMBL" id="JEMY01000044">
    <property type="protein sequence ID" value="EXI86376.1"/>
    <property type="molecule type" value="Genomic_DNA"/>
</dbReference>
<dbReference type="PROSITE" id="PS51755">
    <property type="entry name" value="OMPR_PHOB"/>
    <property type="match status" value="1"/>
</dbReference>
<accession>A0A011PFK7</accession>